<proteinExistence type="predicted"/>
<dbReference type="OrthoDB" id="1263307at2759"/>
<sequence>MTSPKPSFLLLHGAWHTPHVFSRLIPLLNAHGYKTLAPHLPSSGANPALRTWDPDIEVIRNSATELAKQHDVIVVMHSNSGLTGTQALAGLDKKSCESRGWKGGVVRLVYICAFMFPEGWTQCPRGTGEGLDPDIVVDLESGTYTVLPEKVKGLMYQDVSEDEALEIAEGLLPQSLPPNWCTTTHAAWRWIPTTYVITLGDKASTVAAEEWLVKSAMENEPHAIEKVIRREVGHTTFWSQPGWTAEMLIGEAAGEV</sequence>
<dbReference type="InterPro" id="IPR000073">
    <property type="entry name" value="AB_hydrolase_1"/>
</dbReference>
<dbReference type="GeneID" id="54579403"/>
<dbReference type="SUPFAM" id="SSF53474">
    <property type="entry name" value="alpha/beta-Hydrolases"/>
    <property type="match status" value="1"/>
</dbReference>
<evidence type="ECO:0000259" key="1">
    <source>
        <dbReference type="Pfam" id="PF12697"/>
    </source>
</evidence>
<accession>A0A6A6I5W4</accession>
<reference evidence="2" key="1">
    <citation type="journal article" date="2020" name="Stud. Mycol.">
        <title>101 Dothideomycetes genomes: a test case for predicting lifestyles and emergence of pathogens.</title>
        <authorList>
            <person name="Haridas S."/>
            <person name="Albert R."/>
            <person name="Binder M."/>
            <person name="Bloem J."/>
            <person name="Labutti K."/>
            <person name="Salamov A."/>
            <person name="Andreopoulos B."/>
            <person name="Baker S."/>
            <person name="Barry K."/>
            <person name="Bills G."/>
            <person name="Bluhm B."/>
            <person name="Cannon C."/>
            <person name="Castanera R."/>
            <person name="Culley D."/>
            <person name="Daum C."/>
            <person name="Ezra D."/>
            <person name="Gonzalez J."/>
            <person name="Henrissat B."/>
            <person name="Kuo A."/>
            <person name="Liang C."/>
            <person name="Lipzen A."/>
            <person name="Lutzoni F."/>
            <person name="Magnuson J."/>
            <person name="Mondo S."/>
            <person name="Nolan M."/>
            <person name="Ohm R."/>
            <person name="Pangilinan J."/>
            <person name="Park H.-J."/>
            <person name="Ramirez L."/>
            <person name="Alfaro M."/>
            <person name="Sun H."/>
            <person name="Tritt A."/>
            <person name="Yoshinaga Y."/>
            <person name="Zwiers L.-H."/>
            <person name="Turgeon B."/>
            <person name="Goodwin S."/>
            <person name="Spatafora J."/>
            <person name="Crous P."/>
            <person name="Grigoriev I."/>
        </authorList>
    </citation>
    <scope>NUCLEOTIDE SEQUENCE</scope>
    <source>
        <strain evidence="2">CBS 122368</strain>
    </source>
</reference>
<dbReference type="EMBL" id="ML987202">
    <property type="protein sequence ID" value="KAF2244960.1"/>
    <property type="molecule type" value="Genomic_DNA"/>
</dbReference>
<name>A0A6A6I5W4_9PLEO</name>
<protein>
    <submittedName>
        <fullName evidence="2">Alpha/beta-hydrolase</fullName>
    </submittedName>
</protein>
<dbReference type="PANTHER" id="PTHR37017:SF11">
    <property type="entry name" value="ESTERASE_LIPASE_THIOESTERASE DOMAIN-CONTAINING PROTEIN"/>
    <property type="match status" value="1"/>
</dbReference>
<dbReference type="RefSeq" id="XP_033679964.1">
    <property type="nucleotide sequence ID" value="XM_033826073.1"/>
</dbReference>
<dbReference type="AlphaFoldDB" id="A0A6A6I5W4"/>
<dbReference type="PANTHER" id="PTHR37017">
    <property type="entry name" value="AB HYDROLASE-1 DOMAIN-CONTAINING PROTEIN-RELATED"/>
    <property type="match status" value="1"/>
</dbReference>
<keyword evidence="3" id="KW-1185">Reference proteome</keyword>
<dbReference type="Pfam" id="PF12697">
    <property type="entry name" value="Abhydrolase_6"/>
    <property type="match status" value="1"/>
</dbReference>
<keyword evidence="2" id="KW-0378">Hydrolase</keyword>
<dbReference type="Gene3D" id="3.40.50.1820">
    <property type="entry name" value="alpha/beta hydrolase"/>
    <property type="match status" value="1"/>
</dbReference>
<evidence type="ECO:0000313" key="2">
    <source>
        <dbReference type="EMBL" id="KAF2244960.1"/>
    </source>
</evidence>
<dbReference type="Proteomes" id="UP000800094">
    <property type="component" value="Unassembled WGS sequence"/>
</dbReference>
<dbReference type="GO" id="GO:0016787">
    <property type="term" value="F:hydrolase activity"/>
    <property type="evidence" value="ECO:0007669"/>
    <property type="project" value="UniProtKB-KW"/>
</dbReference>
<gene>
    <name evidence="2" type="ORF">BU26DRAFT_491120</name>
</gene>
<feature type="domain" description="AB hydrolase-1" evidence="1">
    <location>
        <begin position="8"/>
        <end position="246"/>
    </location>
</feature>
<dbReference type="InterPro" id="IPR052897">
    <property type="entry name" value="Sec-Metab_Biosynth_Hydrolase"/>
</dbReference>
<evidence type="ECO:0000313" key="3">
    <source>
        <dbReference type="Proteomes" id="UP000800094"/>
    </source>
</evidence>
<organism evidence="2 3">
    <name type="scientific">Trematosphaeria pertusa</name>
    <dbReference type="NCBI Taxonomy" id="390896"/>
    <lineage>
        <taxon>Eukaryota</taxon>
        <taxon>Fungi</taxon>
        <taxon>Dikarya</taxon>
        <taxon>Ascomycota</taxon>
        <taxon>Pezizomycotina</taxon>
        <taxon>Dothideomycetes</taxon>
        <taxon>Pleosporomycetidae</taxon>
        <taxon>Pleosporales</taxon>
        <taxon>Massarineae</taxon>
        <taxon>Trematosphaeriaceae</taxon>
        <taxon>Trematosphaeria</taxon>
    </lineage>
</organism>
<dbReference type="InterPro" id="IPR029058">
    <property type="entry name" value="AB_hydrolase_fold"/>
</dbReference>